<protein>
    <submittedName>
        <fullName evidence="1">Uncharacterized protein</fullName>
    </submittedName>
</protein>
<dbReference type="AlphaFoldDB" id="A0AAN8VWN3"/>
<name>A0AAN8VWN3_9MAGN</name>
<dbReference type="EMBL" id="JBAMMX010000004">
    <property type="protein sequence ID" value="KAK6941275.1"/>
    <property type="molecule type" value="Genomic_DNA"/>
</dbReference>
<proteinExistence type="predicted"/>
<evidence type="ECO:0000313" key="1">
    <source>
        <dbReference type="EMBL" id="KAK6941275.1"/>
    </source>
</evidence>
<dbReference type="Proteomes" id="UP001370490">
    <property type="component" value="Unassembled WGS sequence"/>
</dbReference>
<reference evidence="1 2" key="1">
    <citation type="submission" date="2023-12" db="EMBL/GenBank/DDBJ databases">
        <title>A high-quality genome assembly for Dillenia turbinata (Dilleniales).</title>
        <authorList>
            <person name="Chanderbali A."/>
        </authorList>
    </citation>
    <scope>NUCLEOTIDE SEQUENCE [LARGE SCALE GENOMIC DNA]</scope>
    <source>
        <strain evidence="1">LSX21</strain>
        <tissue evidence="1">Leaf</tissue>
    </source>
</reference>
<organism evidence="1 2">
    <name type="scientific">Dillenia turbinata</name>
    <dbReference type="NCBI Taxonomy" id="194707"/>
    <lineage>
        <taxon>Eukaryota</taxon>
        <taxon>Viridiplantae</taxon>
        <taxon>Streptophyta</taxon>
        <taxon>Embryophyta</taxon>
        <taxon>Tracheophyta</taxon>
        <taxon>Spermatophyta</taxon>
        <taxon>Magnoliopsida</taxon>
        <taxon>eudicotyledons</taxon>
        <taxon>Gunneridae</taxon>
        <taxon>Pentapetalae</taxon>
        <taxon>Dilleniales</taxon>
        <taxon>Dilleniaceae</taxon>
        <taxon>Dillenia</taxon>
    </lineage>
</organism>
<accession>A0AAN8VWN3</accession>
<sequence length="217" mass="23470">MAIAAIAHVFIFSAKPYHYLPTCEYGKMTTQAKDDDENPAAIEKTETEVKASGTSVKESVQDIVLEGVLCSLKCCSFSLTPRFCSIHGGLALIQVVKDVVLAINQAFELVEKGVTKMQETFHRRTVGSNGSKDVSELEVEQDIELTLAVSDPVPSSSETLVAETNNQTRQLPKTAKGTTIDLSYRILAEGLSYIIYTTSVSKSTSSVVKIVGLRCGT</sequence>
<evidence type="ECO:0000313" key="2">
    <source>
        <dbReference type="Proteomes" id="UP001370490"/>
    </source>
</evidence>
<gene>
    <name evidence="1" type="ORF">RJ641_026652</name>
</gene>
<comment type="caution">
    <text evidence="1">The sequence shown here is derived from an EMBL/GenBank/DDBJ whole genome shotgun (WGS) entry which is preliminary data.</text>
</comment>
<keyword evidence="2" id="KW-1185">Reference proteome</keyword>